<evidence type="ECO:0000256" key="1">
    <source>
        <dbReference type="ARBA" id="ARBA00005613"/>
    </source>
</evidence>
<dbReference type="Proteomes" id="UP000567179">
    <property type="component" value="Unassembled WGS sequence"/>
</dbReference>
<reference evidence="6 7" key="1">
    <citation type="journal article" date="2020" name="ISME J.">
        <title>Uncovering the hidden diversity of litter-decomposition mechanisms in mushroom-forming fungi.</title>
        <authorList>
            <person name="Floudas D."/>
            <person name="Bentzer J."/>
            <person name="Ahren D."/>
            <person name="Johansson T."/>
            <person name="Persson P."/>
            <person name="Tunlid A."/>
        </authorList>
    </citation>
    <scope>NUCLEOTIDE SEQUENCE [LARGE SCALE GENOMIC DNA]</scope>
    <source>
        <strain evidence="6 7">CBS 101986</strain>
    </source>
</reference>
<dbReference type="InterPro" id="IPR039058">
    <property type="entry name" value="Yippee_fam"/>
</dbReference>
<evidence type="ECO:0000256" key="4">
    <source>
        <dbReference type="RuleBase" id="RU110713"/>
    </source>
</evidence>
<evidence type="ECO:0000313" key="6">
    <source>
        <dbReference type="EMBL" id="KAF5328678.1"/>
    </source>
</evidence>
<keyword evidence="2" id="KW-0479">Metal-binding</keyword>
<sequence length="86" mass="9932">MYAVYPPRSLIQSATNVKLGRREDRSLMTGVHTVADVFCVGCNERLGWYYHKAADHGQKYKESKFLLEREKLIKENAWVLDDASRA</sequence>
<protein>
    <recommendedName>
        <fullName evidence="4">Protein yippee-like</fullName>
    </recommendedName>
</protein>
<dbReference type="EMBL" id="JAACJJ010000003">
    <property type="protein sequence ID" value="KAF5328678.1"/>
    <property type="molecule type" value="Genomic_DNA"/>
</dbReference>
<dbReference type="PANTHER" id="PTHR13848">
    <property type="entry name" value="PROTEIN YIPPEE-LIKE CG15309-RELATED"/>
    <property type="match status" value="1"/>
</dbReference>
<dbReference type="InterPro" id="IPR034751">
    <property type="entry name" value="Yippee"/>
</dbReference>
<accession>A0A8H5FA06</accession>
<dbReference type="InterPro" id="IPR004910">
    <property type="entry name" value="Yippee/Mis18/Cereblon"/>
</dbReference>
<dbReference type="OrthoDB" id="6407410at2759"/>
<feature type="domain" description="Yippee" evidence="5">
    <location>
        <begin position="1"/>
        <end position="76"/>
    </location>
</feature>
<comment type="caution">
    <text evidence="6">The sequence shown here is derived from an EMBL/GenBank/DDBJ whole genome shotgun (WGS) entry which is preliminary data.</text>
</comment>
<dbReference type="Pfam" id="PF03226">
    <property type="entry name" value="Yippee-Mis18"/>
    <property type="match status" value="1"/>
</dbReference>
<name>A0A8H5FA06_9AGAR</name>
<dbReference type="GO" id="GO:0046872">
    <property type="term" value="F:metal ion binding"/>
    <property type="evidence" value="ECO:0007669"/>
    <property type="project" value="UniProtKB-KW"/>
</dbReference>
<evidence type="ECO:0000256" key="2">
    <source>
        <dbReference type="ARBA" id="ARBA00022723"/>
    </source>
</evidence>
<comment type="similarity">
    <text evidence="1 4">Belongs to the yippee family.</text>
</comment>
<evidence type="ECO:0000259" key="5">
    <source>
        <dbReference type="PROSITE" id="PS51792"/>
    </source>
</evidence>
<dbReference type="AlphaFoldDB" id="A0A8H5FA06"/>
<gene>
    <name evidence="6" type="ORF">D9619_011657</name>
</gene>
<proteinExistence type="inferred from homology"/>
<dbReference type="PROSITE" id="PS51792">
    <property type="entry name" value="YIPPEE"/>
    <property type="match status" value="1"/>
</dbReference>
<keyword evidence="7" id="KW-1185">Reference proteome</keyword>
<evidence type="ECO:0000313" key="7">
    <source>
        <dbReference type="Proteomes" id="UP000567179"/>
    </source>
</evidence>
<keyword evidence="3" id="KW-0862">Zinc</keyword>
<organism evidence="6 7">
    <name type="scientific">Psilocybe cf. subviscida</name>
    <dbReference type="NCBI Taxonomy" id="2480587"/>
    <lineage>
        <taxon>Eukaryota</taxon>
        <taxon>Fungi</taxon>
        <taxon>Dikarya</taxon>
        <taxon>Basidiomycota</taxon>
        <taxon>Agaricomycotina</taxon>
        <taxon>Agaricomycetes</taxon>
        <taxon>Agaricomycetidae</taxon>
        <taxon>Agaricales</taxon>
        <taxon>Agaricineae</taxon>
        <taxon>Strophariaceae</taxon>
        <taxon>Psilocybe</taxon>
    </lineage>
</organism>
<evidence type="ECO:0000256" key="3">
    <source>
        <dbReference type="ARBA" id="ARBA00022833"/>
    </source>
</evidence>